<comment type="caution">
    <text evidence="2">The sequence shown here is derived from an EMBL/GenBank/DDBJ whole genome shotgun (WGS) entry which is preliminary data.</text>
</comment>
<sequence>MDLQHLGPIRSLDTSAIVDSSGGKVGRPLLVASKHRNQQSALPEAAIEREQTEPRLCELDGDLDR</sequence>
<feature type="compositionally biased region" description="Basic and acidic residues" evidence="1">
    <location>
        <begin position="46"/>
        <end position="65"/>
    </location>
</feature>
<gene>
    <name evidence="2" type="ORF">C7410_1664</name>
</gene>
<feature type="region of interest" description="Disordered" evidence="1">
    <location>
        <begin position="35"/>
        <end position="65"/>
    </location>
</feature>
<dbReference type="EMBL" id="QJSQ01000066">
    <property type="protein sequence ID" value="PYE12079.1"/>
    <property type="molecule type" value="Genomic_DNA"/>
</dbReference>
<feature type="non-terminal residue" evidence="2">
    <location>
        <position position="65"/>
    </location>
</feature>
<dbReference type="AlphaFoldDB" id="A0A2V4TZK5"/>
<reference evidence="2 3" key="1">
    <citation type="submission" date="2018-06" db="EMBL/GenBank/DDBJ databases">
        <title>Genomic Encyclopedia of Type Strains, Phase IV (KMG-V): Genome sequencing to study the core and pangenomes of soil and plant-associated prokaryotes.</title>
        <authorList>
            <person name="Whitman W."/>
        </authorList>
    </citation>
    <scope>NUCLEOTIDE SEQUENCE [LARGE SCALE GENOMIC DNA]</scope>
    <source>
        <strain evidence="2 3">SRCL-318</strain>
    </source>
</reference>
<dbReference type="RefSeq" id="WP_220039375.1">
    <property type="nucleotide sequence ID" value="NZ_QJSQ01000066.1"/>
</dbReference>
<accession>A0A2V4TZK5</accession>
<proteinExistence type="predicted"/>
<name>A0A2V4TZK5_9BURK</name>
<protein>
    <submittedName>
        <fullName evidence="2">Uncharacterized protein</fullName>
    </submittedName>
</protein>
<evidence type="ECO:0000313" key="2">
    <source>
        <dbReference type="EMBL" id="PYE12079.1"/>
    </source>
</evidence>
<evidence type="ECO:0000313" key="3">
    <source>
        <dbReference type="Proteomes" id="UP000247772"/>
    </source>
</evidence>
<dbReference type="Proteomes" id="UP000247772">
    <property type="component" value="Unassembled WGS sequence"/>
</dbReference>
<organism evidence="2 3">
    <name type="scientific">Paraburkholderia silvatlantica</name>
    <dbReference type="NCBI Taxonomy" id="321895"/>
    <lineage>
        <taxon>Bacteria</taxon>
        <taxon>Pseudomonadati</taxon>
        <taxon>Pseudomonadota</taxon>
        <taxon>Betaproteobacteria</taxon>
        <taxon>Burkholderiales</taxon>
        <taxon>Burkholderiaceae</taxon>
        <taxon>Paraburkholderia</taxon>
    </lineage>
</organism>
<evidence type="ECO:0000256" key="1">
    <source>
        <dbReference type="SAM" id="MobiDB-lite"/>
    </source>
</evidence>